<accession>A0A9N8S187</accession>
<sequence length="65" mass="7241">MNQTTHTTPRRRFLRRNYSEGASTVVIGLGTAMLVQPFSLALYTWSFPVILVGALAFVVTSHFPD</sequence>
<evidence type="ECO:0000313" key="2">
    <source>
        <dbReference type="EMBL" id="CAG4922035.1"/>
    </source>
</evidence>
<feature type="transmembrane region" description="Helical" evidence="1">
    <location>
        <begin position="21"/>
        <end position="39"/>
    </location>
</feature>
<proteinExistence type="predicted"/>
<dbReference type="RefSeq" id="WP_228883008.1">
    <property type="nucleotide sequence ID" value="NZ_CAJQYX010000015.1"/>
</dbReference>
<keyword evidence="3" id="KW-1185">Reference proteome</keyword>
<feature type="transmembrane region" description="Helical" evidence="1">
    <location>
        <begin position="45"/>
        <end position="63"/>
    </location>
</feature>
<reference evidence="2" key="1">
    <citation type="submission" date="2021-04" db="EMBL/GenBank/DDBJ databases">
        <authorList>
            <person name="Vanwijnsberghe S."/>
        </authorList>
    </citation>
    <scope>NUCLEOTIDE SEQUENCE</scope>
    <source>
        <strain evidence="2">LMG 31841</strain>
    </source>
</reference>
<dbReference type="Proteomes" id="UP000789704">
    <property type="component" value="Unassembled WGS sequence"/>
</dbReference>
<evidence type="ECO:0000313" key="3">
    <source>
        <dbReference type="Proteomes" id="UP000789704"/>
    </source>
</evidence>
<gene>
    <name evidence="2" type="ORF">LMG31841_05147</name>
</gene>
<dbReference type="EMBL" id="CAJQZC010000013">
    <property type="protein sequence ID" value="CAG4922035.1"/>
    <property type="molecule type" value="Genomic_DNA"/>
</dbReference>
<protein>
    <submittedName>
        <fullName evidence="2">Uncharacterized protein</fullName>
    </submittedName>
</protein>
<name>A0A9N8S187_9BURK</name>
<keyword evidence="1" id="KW-0812">Transmembrane</keyword>
<organism evidence="2 3">
    <name type="scientific">Paraburkholderia saeva</name>
    <dbReference type="NCBI Taxonomy" id="2777537"/>
    <lineage>
        <taxon>Bacteria</taxon>
        <taxon>Pseudomonadati</taxon>
        <taxon>Pseudomonadota</taxon>
        <taxon>Betaproteobacteria</taxon>
        <taxon>Burkholderiales</taxon>
        <taxon>Burkholderiaceae</taxon>
        <taxon>Paraburkholderia</taxon>
    </lineage>
</organism>
<evidence type="ECO:0000256" key="1">
    <source>
        <dbReference type="SAM" id="Phobius"/>
    </source>
</evidence>
<dbReference type="AlphaFoldDB" id="A0A9N8S187"/>
<keyword evidence="1" id="KW-1133">Transmembrane helix</keyword>
<keyword evidence="1" id="KW-0472">Membrane</keyword>
<comment type="caution">
    <text evidence="2">The sequence shown here is derived from an EMBL/GenBank/DDBJ whole genome shotgun (WGS) entry which is preliminary data.</text>
</comment>